<feature type="compositionally biased region" description="Basic and acidic residues" evidence="8">
    <location>
        <begin position="218"/>
        <end position="230"/>
    </location>
</feature>
<dbReference type="InterPro" id="IPR000232">
    <property type="entry name" value="HSF_DNA-bd"/>
</dbReference>
<dbReference type="GO" id="GO:0043565">
    <property type="term" value="F:sequence-specific DNA binding"/>
    <property type="evidence" value="ECO:0007669"/>
    <property type="project" value="InterPro"/>
</dbReference>
<feature type="region of interest" description="Disordered" evidence="8">
    <location>
        <begin position="658"/>
        <end position="693"/>
    </location>
</feature>
<evidence type="ECO:0000256" key="6">
    <source>
        <dbReference type="ARBA" id="ARBA00023242"/>
    </source>
</evidence>
<keyword evidence="6" id="KW-0539">Nucleus</keyword>
<reference evidence="10 11" key="1">
    <citation type="submission" date="2015-12" db="EMBL/GenBank/DDBJ databases">
        <title>The genome of Folsomia candida.</title>
        <authorList>
            <person name="Faddeeva A."/>
            <person name="Derks M.F."/>
            <person name="Anvar Y."/>
            <person name="Smit S."/>
            <person name="Van Straalen N."/>
            <person name="Roelofs D."/>
        </authorList>
    </citation>
    <scope>NUCLEOTIDE SEQUENCE [LARGE SCALE GENOMIC DNA]</scope>
    <source>
        <strain evidence="10 11">VU population</strain>
        <tissue evidence="10">Whole body</tissue>
    </source>
</reference>
<organism evidence="10 11">
    <name type="scientific">Folsomia candida</name>
    <name type="common">Springtail</name>
    <dbReference type="NCBI Taxonomy" id="158441"/>
    <lineage>
        <taxon>Eukaryota</taxon>
        <taxon>Metazoa</taxon>
        <taxon>Ecdysozoa</taxon>
        <taxon>Arthropoda</taxon>
        <taxon>Hexapoda</taxon>
        <taxon>Collembola</taxon>
        <taxon>Entomobryomorpha</taxon>
        <taxon>Isotomoidea</taxon>
        <taxon>Isotomidae</taxon>
        <taxon>Proisotominae</taxon>
        <taxon>Folsomia</taxon>
    </lineage>
</organism>
<dbReference type="EMBL" id="LNIX01000021">
    <property type="protein sequence ID" value="OXA43561.1"/>
    <property type="molecule type" value="Genomic_DNA"/>
</dbReference>
<feature type="region of interest" description="Disordered" evidence="8">
    <location>
        <begin position="253"/>
        <end position="278"/>
    </location>
</feature>
<dbReference type="SUPFAM" id="SSF46785">
    <property type="entry name" value="Winged helix' DNA-binding domain"/>
    <property type="match status" value="1"/>
</dbReference>
<dbReference type="PANTHER" id="PTHR10015:SF427">
    <property type="entry name" value="HEAT SHOCK FACTOR PROTEIN"/>
    <property type="match status" value="1"/>
</dbReference>
<dbReference type="OrthoDB" id="60033at2759"/>
<feature type="compositionally biased region" description="Low complexity" evidence="8">
    <location>
        <begin position="660"/>
        <end position="677"/>
    </location>
</feature>
<evidence type="ECO:0000256" key="1">
    <source>
        <dbReference type="ARBA" id="ARBA00004123"/>
    </source>
</evidence>
<dbReference type="PROSITE" id="PS00434">
    <property type="entry name" value="HSF_DOMAIN"/>
    <property type="match status" value="1"/>
</dbReference>
<evidence type="ECO:0000256" key="4">
    <source>
        <dbReference type="ARBA" id="ARBA00023125"/>
    </source>
</evidence>
<evidence type="ECO:0000256" key="8">
    <source>
        <dbReference type="SAM" id="MobiDB-lite"/>
    </source>
</evidence>
<dbReference type="InterPro" id="IPR036390">
    <property type="entry name" value="WH_DNA-bd_sf"/>
</dbReference>
<dbReference type="STRING" id="158441.A0A226DG52"/>
<proteinExistence type="inferred from homology"/>
<comment type="similarity">
    <text evidence="2 7">Belongs to the HSF family.</text>
</comment>
<gene>
    <name evidence="10" type="ORF">Fcan01_21361</name>
</gene>
<feature type="region of interest" description="Disordered" evidence="8">
    <location>
        <begin position="616"/>
        <end position="640"/>
    </location>
</feature>
<feature type="compositionally biased region" description="Polar residues" evidence="8">
    <location>
        <begin position="621"/>
        <end position="640"/>
    </location>
</feature>
<evidence type="ECO:0000256" key="2">
    <source>
        <dbReference type="ARBA" id="ARBA00006403"/>
    </source>
</evidence>
<dbReference type="FunFam" id="1.10.10.10:FF:000027">
    <property type="entry name" value="Heat shock transcription factor 1"/>
    <property type="match status" value="1"/>
</dbReference>
<keyword evidence="10" id="KW-0346">Stress response</keyword>
<comment type="caution">
    <text evidence="10">The sequence shown here is derived from an EMBL/GenBank/DDBJ whole genome shotgun (WGS) entry which is preliminary data.</text>
</comment>
<name>A0A226DG52_FOLCA</name>
<protein>
    <submittedName>
        <fullName evidence="10">Heat shock factor protein</fullName>
    </submittedName>
</protein>
<keyword evidence="3" id="KW-0805">Transcription regulation</keyword>
<dbReference type="GO" id="GO:0003700">
    <property type="term" value="F:DNA-binding transcription factor activity"/>
    <property type="evidence" value="ECO:0007669"/>
    <property type="project" value="InterPro"/>
</dbReference>
<keyword evidence="5" id="KW-0804">Transcription</keyword>
<dbReference type="PANTHER" id="PTHR10015">
    <property type="entry name" value="HEAT SHOCK TRANSCRIPTION FACTOR"/>
    <property type="match status" value="1"/>
</dbReference>
<dbReference type="InterPro" id="IPR036388">
    <property type="entry name" value="WH-like_DNA-bd_sf"/>
</dbReference>
<evidence type="ECO:0000259" key="9">
    <source>
        <dbReference type="PROSITE" id="PS00434"/>
    </source>
</evidence>
<dbReference type="OMA" id="MEFAHPF"/>
<evidence type="ECO:0000313" key="11">
    <source>
        <dbReference type="Proteomes" id="UP000198287"/>
    </source>
</evidence>
<feature type="region of interest" description="Disordered" evidence="8">
    <location>
        <begin position="215"/>
        <end position="235"/>
    </location>
</feature>
<evidence type="ECO:0000256" key="7">
    <source>
        <dbReference type="RuleBase" id="RU004020"/>
    </source>
</evidence>
<dbReference type="PRINTS" id="PR00056">
    <property type="entry name" value="HSFDOMAIN"/>
</dbReference>
<feature type="compositionally biased region" description="Polar residues" evidence="8">
    <location>
        <begin position="305"/>
        <end position="316"/>
    </location>
</feature>
<evidence type="ECO:0000256" key="5">
    <source>
        <dbReference type="ARBA" id="ARBA00023163"/>
    </source>
</evidence>
<sequence length="693" mass="76193">MHTLVEMNAGNGGGQGAHVPAFLAKLWKLVDDPVTNDLIYWSEPGNSFVIRNQAKFSRELLPLYYKHNNMASFVRQLNMYGFHKVVSVEQGGLKLEKDEMEFAHPFFLRGNEASLELIKRKIPAPKHDDTRRPDNFQKVLLDVRQMKGRQENMDTKLLTIKRENEALWRELATLRQKHANQTTILSKILQFLVGVMSSRNHRLGFKRRSMPLMLNDTDETKPKTRRRNEVEGQVQVQTASGPVIHDVTELFEDSDGGVGEDYDSGGEGCNPQVDSPLAPESILGLASNHLETAAAELLSADPNGRQRTNRSLQAVPSSSSSSSAGKEKVSRKRVPQTPTTSVVEMSKPTSVAQPNHQVAIEESEENSGDGFLEPTGETTYYITGANGEPLKVCLTIPEVTTTQGSHDLVLPIATTTSSGNMPVGMELMVTPQQQQQQFVEPTASATASSYSIYVGNYPALEYLLNVPIVVIPIQFRNMSPQYNLKRNNTIAKKEDLDAHLDDMQLGLDNLRDILKSDEYKMDTSTLLGVSSWPSGASSLSDPLLQLFGDGELNLDFSKLNDGNDGGVGTSSSSSGQELVSYNPSLFELTEDDSHFFDDSSNMFLDDELQSMLTTDREKLKQSTTQEKQGFSSSSNLSTNGEDIANNVVVAHGSQIIRNNSGLTTPTTSSSPTVLQPQTPSPAVPTGAGRRKRK</sequence>
<dbReference type="Gene3D" id="1.10.10.10">
    <property type="entry name" value="Winged helix-like DNA-binding domain superfamily/Winged helix DNA-binding domain"/>
    <property type="match status" value="1"/>
</dbReference>
<feature type="domain" description="HSF-type DNA-binding" evidence="9">
    <location>
        <begin position="61"/>
        <end position="85"/>
    </location>
</feature>
<comment type="subcellular location">
    <subcellularLocation>
        <location evidence="1">Nucleus</location>
    </subcellularLocation>
</comment>
<dbReference type="Proteomes" id="UP000198287">
    <property type="component" value="Unassembled WGS sequence"/>
</dbReference>
<dbReference type="AlphaFoldDB" id="A0A226DG52"/>
<evidence type="ECO:0000313" key="10">
    <source>
        <dbReference type="EMBL" id="OXA43561.1"/>
    </source>
</evidence>
<dbReference type="SMART" id="SM00415">
    <property type="entry name" value="HSF"/>
    <property type="match status" value="1"/>
</dbReference>
<feature type="compositionally biased region" description="Polar residues" evidence="8">
    <location>
        <begin position="336"/>
        <end position="354"/>
    </location>
</feature>
<accession>A0A226DG52</accession>
<feature type="compositionally biased region" description="Acidic residues" evidence="8">
    <location>
        <begin position="253"/>
        <end position="264"/>
    </location>
</feature>
<keyword evidence="4" id="KW-0238">DNA-binding</keyword>
<dbReference type="GO" id="GO:0005634">
    <property type="term" value="C:nucleus"/>
    <property type="evidence" value="ECO:0007669"/>
    <property type="project" value="UniProtKB-SubCell"/>
</dbReference>
<dbReference type="Pfam" id="PF00447">
    <property type="entry name" value="HSF_DNA-bind"/>
    <property type="match status" value="1"/>
</dbReference>
<feature type="region of interest" description="Disordered" evidence="8">
    <location>
        <begin position="300"/>
        <end position="354"/>
    </location>
</feature>
<evidence type="ECO:0000256" key="3">
    <source>
        <dbReference type="ARBA" id="ARBA00023015"/>
    </source>
</evidence>
<keyword evidence="11" id="KW-1185">Reference proteome</keyword>